<dbReference type="AlphaFoldDB" id="A0A9I9EJ18"/>
<sequence>MYWTINFWDLWIALSTNNIWMLGMSYAKPKIVISLILVKVVIVDSVTFHFLITWPSGHACSLKWLFKLMKLAKKFSLAVIDMGQTLDQHIYIWENLGVTAI</sequence>
<dbReference type="Gramene" id="MELO3C034438.2.1">
    <property type="protein sequence ID" value="MELO3C034438.2.1"/>
    <property type="gene ID" value="MELO3C034438.2"/>
</dbReference>
<name>A0A9I9EJ18_CUCME</name>
<keyword evidence="1" id="KW-1133">Transmembrane helix</keyword>
<keyword evidence="1" id="KW-0812">Transmembrane</keyword>
<reference evidence="2" key="1">
    <citation type="submission" date="2023-03" db="UniProtKB">
        <authorList>
            <consortium name="EnsemblPlants"/>
        </authorList>
    </citation>
    <scope>IDENTIFICATION</scope>
</reference>
<dbReference type="EnsemblPlants" id="MELO3C034438.2.1">
    <property type="protein sequence ID" value="MELO3C034438.2.1"/>
    <property type="gene ID" value="MELO3C034438.2"/>
</dbReference>
<feature type="transmembrane region" description="Helical" evidence="1">
    <location>
        <begin position="31"/>
        <end position="54"/>
    </location>
</feature>
<protein>
    <submittedName>
        <fullName evidence="2">Uncharacterized protein</fullName>
    </submittedName>
</protein>
<evidence type="ECO:0000313" key="2">
    <source>
        <dbReference type="EnsemblPlants" id="MELO3C034438.2.1"/>
    </source>
</evidence>
<accession>A0A9I9EJ18</accession>
<keyword evidence="1" id="KW-0472">Membrane</keyword>
<proteinExistence type="predicted"/>
<organism evidence="2">
    <name type="scientific">Cucumis melo</name>
    <name type="common">Muskmelon</name>
    <dbReference type="NCBI Taxonomy" id="3656"/>
    <lineage>
        <taxon>Eukaryota</taxon>
        <taxon>Viridiplantae</taxon>
        <taxon>Streptophyta</taxon>
        <taxon>Embryophyta</taxon>
        <taxon>Tracheophyta</taxon>
        <taxon>Spermatophyta</taxon>
        <taxon>Magnoliopsida</taxon>
        <taxon>eudicotyledons</taxon>
        <taxon>Gunneridae</taxon>
        <taxon>Pentapetalae</taxon>
        <taxon>rosids</taxon>
        <taxon>fabids</taxon>
        <taxon>Cucurbitales</taxon>
        <taxon>Cucurbitaceae</taxon>
        <taxon>Benincaseae</taxon>
        <taxon>Cucumis</taxon>
    </lineage>
</organism>
<evidence type="ECO:0000256" key="1">
    <source>
        <dbReference type="SAM" id="Phobius"/>
    </source>
</evidence>